<dbReference type="GO" id="GO:0004022">
    <property type="term" value="F:alcohol dehydrogenase (NAD+) activity"/>
    <property type="evidence" value="ECO:0007669"/>
    <property type="project" value="UniProtKB-EC"/>
</dbReference>
<dbReference type="InterPro" id="IPR013149">
    <property type="entry name" value="ADH-like_C"/>
</dbReference>
<dbReference type="EC" id="1.1.1.1" evidence="5"/>
<accession>A0AAV6IFF3</accession>
<dbReference type="GO" id="GO:0008270">
    <property type="term" value="F:zinc ion binding"/>
    <property type="evidence" value="ECO:0007669"/>
    <property type="project" value="TreeGrafter"/>
</dbReference>
<dbReference type="Pfam" id="PF00107">
    <property type="entry name" value="ADH_zinc_N"/>
    <property type="match status" value="1"/>
</dbReference>
<evidence type="ECO:0000313" key="16">
    <source>
        <dbReference type="Proteomes" id="UP000823749"/>
    </source>
</evidence>
<feature type="compositionally biased region" description="Polar residues" evidence="13">
    <location>
        <begin position="73"/>
        <end position="83"/>
    </location>
</feature>
<evidence type="ECO:0000256" key="12">
    <source>
        <dbReference type="ARBA" id="ARBA00049243"/>
    </source>
</evidence>
<dbReference type="PANTHER" id="PTHR43880">
    <property type="entry name" value="ALCOHOL DEHYDROGENASE"/>
    <property type="match status" value="1"/>
</dbReference>
<evidence type="ECO:0000259" key="14">
    <source>
        <dbReference type="Pfam" id="PF00107"/>
    </source>
</evidence>
<dbReference type="GO" id="GO:0005829">
    <property type="term" value="C:cytosol"/>
    <property type="evidence" value="ECO:0007669"/>
    <property type="project" value="TreeGrafter"/>
</dbReference>
<comment type="catalytic activity">
    <reaction evidence="11">
        <text>a secondary alcohol + NAD(+) = a ketone + NADH + H(+)</text>
        <dbReference type="Rhea" id="RHEA:10740"/>
        <dbReference type="ChEBI" id="CHEBI:15378"/>
        <dbReference type="ChEBI" id="CHEBI:17087"/>
        <dbReference type="ChEBI" id="CHEBI:35681"/>
        <dbReference type="ChEBI" id="CHEBI:57540"/>
        <dbReference type="ChEBI" id="CHEBI:57945"/>
        <dbReference type="EC" id="1.1.1.1"/>
    </reaction>
</comment>
<comment type="catalytic activity">
    <reaction evidence="12">
        <text>a primary alcohol + NAD(+) = an aldehyde + NADH + H(+)</text>
        <dbReference type="Rhea" id="RHEA:10736"/>
        <dbReference type="ChEBI" id="CHEBI:15378"/>
        <dbReference type="ChEBI" id="CHEBI:15734"/>
        <dbReference type="ChEBI" id="CHEBI:17478"/>
        <dbReference type="ChEBI" id="CHEBI:57540"/>
        <dbReference type="ChEBI" id="CHEBI:57945"/>
        <dbReference type="EC" id="1.1.1.1"/>
    </reaction>
</comment>
<evidence type="ECO:0000313" key="15">
    <source>
        <dbReference type="EMBL" id="KAG5526074.1"/>
    </source>
</evidence>
<dbReference type="EMBL" id="JACTNZ010000011">
    <property type="protein sequence ID" value="KAG5526074.1"/>
    <property type="molecule type" value="Genomic_DNA"/>
</dbReference>
<dbReference type="Gene3D" id="3.40.50.720">
    <property type="entry name" value="NAD(P)-binding Rossmann-like Domain"/>
    <property type="match status" value="1"/>
</dbReference>
<feature type="compositionally biased region" description="Low complexity" evidence="13">
    <location>
        <begin position="92"/>
        <end position="116"/>
    </location>
</feature>
<feature type="region of interest" description="Disordered" evidence="13">
    <location>
        <begin position="66"/>
        <end position="125"/>
    </location>
</feature>
<organism evidence="15 16">
    <name type="scientific">Rhododendron griersonianum</name>
    <dbReference type="NCBI Taxonomy" id="479676"/>
    <lineage>
        <taxon>Eukaryota</taxon>
        <taxon>Viridiplantae</taxon>
        <taxon>Streptophyta</taxon>
        <taxon>Embryophyta</taxon>
        <taxon>Tracheophyta</taxon>
        <taxon>Spermatophyta</taxon>
        <taxon>Magnoliopsida</taxon>
        <taxon>eudicotyledons</taxon>
        <taxon>Gunneridae</taxon>
        <taxon>Pentapetalae</taxon>
        <taxon>asterids</taxon>
        <taxon>Ericales</taxon>
        <taxon>Ericaceae</taxon>
        <taxon>Ericoideae</taxon>
        <taxon>Rhodoreae</taxon>
        <taxon>Rhododendron</taxon>
    </lineage>
</organism>
<dbReference type="GO" id="GO:0051903">
    <property type="term" value="F:S-(hydroxymethyl)glutathione dehydrogenase [NAD(P)+] activity"/>
    <property type="evidence" value="ECO:0007669"/>
    <property type="project" value="TreeGrafter"/>
</dbReference>
<dbReference type="AlphaFoldDB" id="A0AAV6IFF3"/>
<evidence type="ECO:0000256" key="8">
    <source>
        <dbReference type="ARBA" id="ARBA00022833"/>
    </source>
</evidence>
<keyword evidence="7" id="KW-0479">Metal-binding</keyword>
<keyword evidence="10" id="KW-0520">NAD</keyword>
<keyword evidence="6" id="KW-0963">Cytoplasm</keyword>
<reference evidence="15" key="1">
    <citation type="submission" date="2020-08" db="EMBL/GenBank/DDBJ databases">
        <title>Plant Genome Project.</title>
        <authorList>
            <person name="Zhang R.-G."/>
        </authorList>
    </citation>
    <scope>NUCLEOTIDE SEQUENCE</scope>
    <source>
        <strain evidence="15">WSP0</strain>
        <tissue evidence="15">Leaf</tissue>
    </source>
</reference>
<evidence type="ECO:0000256" key="4">
    <source>
        <dbReference type="ARBA" id="ARBA00011738"/>
    </source>
</evidence>
<feature type="domain" description="Alcohol dehydrogenase-like C-terminal" evidence="14">
    <location>
        <begin position="11"/>
        <end position="76"/>
    </location>
</feature>
<dbReference type="SUPFAM" id="SSF51735">
    <property type="entry name" value="NAD(P)-binding Rossmann-fold domains"/>
    <property type="match status" value="1"/>
</dbReference>
<dbReference type="InterPro" id="IPR036291">
    <property type="entry name" value="NAD(P)-bd_dom_sf"/>
</dbReference>
<evidence type="ECO:0000256" key="5">
    <source>
        <dbReference type="ARBA" id="ARBA00013190"/>
    </source>
</evidence>
<keyword evidence="9" id="KW-0560">Oxidoreductase</keyword>
<name>A0AAV6IFF3_9ERIC</name>
<dbReference type="Proteomes" id="UP000823749">
    <property type="component" value="Chromosome 11"/>
</dbReference>
<evidence type="ECO:0000256" key="6">
    <source>
        <dbReference type="ARBA" id="ARBA00022490"/>
    </source>
</evidence>
<evidence type="ECO:0000256" key="10">
    <source>
        <dbReference type="ARBA" id="ARBA00023027"/>
    </source>
</evidence>
<comment type="similarity">
    <text evidence="3">Belongs to the zinc-containing alcohol dehydrogenase family.</text>
</comment>
<keyword evidence="16" id="KW-1185">Reference proteome</keyword>
<evidence type="ECO:0000256" key="11">
    <source>
        <dbReference type="ARBA" id="ARBA00049164"/>
    </source>
</evidence>
<comment type="subcellular location">
    <subcellularLocation>
        <location evidence="2">Cytoplasm</location>
    </subcellularLocation>
</comment>
<gene>
    <name evidence="15" type="ORF">RHGRI_032389</name>
</gene>
<dbReference type="GO" id="GO:0046294">
    <property type="term" value="P:formaldehyde catabolic process"/>
    <property type="evidence" value="ECO:0007669"/>
    <property type="project" value="TreeGrafter"/>
</dbReference>
<dbReference type="PANTHER" id="PTHR43880:SF9">
    <property type="entry name" value="ALCOHOL DEHYDROGENASE 1"/>
    <property type="match status" value="1"/>
</dbReference>
<dbReference type="FunFam" id="3.40.50.720:FF:000003">
    <property type="entry name" value="S-(hydroxymethyl)glutathione dehydrogenase"/>
    <property type="match status" value="1"/>
</dbReference>
<comment type="caution">
    <text evidence="15">The sequence shown here is derived from an EMBL/GenBank/DDBJ whole genome shotgun (WGS) entry which is preliminary data.</text>
</comment>
<evidence type="ECO:0000256" key="1">
    <source>
        <dbReference type="ARBA" id="ARBA00001947"/>
    </source>
</evidence>
<comment type="subunit">
    <text evidence="4">Homodimer.</text>
</comment>
<protein>
    <recommendedName>
        <fullName evidence="5">alcohol dehydrogenase</fullName>
        <ecNumber evidence="5">1.1.1.1</ecNumber>
    </recommendedName>
</protein>
<proteinExistence type="inferred from homology"/>
<evidence type="ECO:0000256" key="2">
    <source>
        <dbReference type="ARBA" id="ARBA00004496"/>
    </source>
</evidence>
<keyword evidence="8" id="KW-0862">Zinc</keyword>
<evidence type="ECO:0000256" key="13">
    <source>
        <dbReference type="SAM" id="MobiDB-lite"/>
    </source>
</evidence>
<evidence type="ECO:0000256" key="9">
    <source>
        <dbReference type="ARBA" id="ARBA00023002"/>
    </source>
</evidence>
<evidence type="ECO:0000256" key="3">
    <source>
        <dbReference type="ARBA" id="ARBA00008072"/>
    </source>
</evidence>
<comment type="cofactor">
    <cofactor evidence="1">
        <name>Zn(2+)</name>
        <dbReference type="ChEBI" id="CHEBI:29105"/>
    </cofactor>
</comment>
<evidence type="ECO:0000256" key="7">
    <source>
        <dbReference type="ARBA" id="ARBA00022723"/>
    </source>
</evidence>
<sequence length="138" mass="14792">MLGMDRIQPPLAAEGARIAGASRIIGVDLNSKRFEEAKKFGVTEFVSPKEHKKPVQEVITEMTDGGVDRSVECTGSSLHTSFPQPIPDASVLPADSAPASSGSSLSEPPESSPNNDVTVPPPLRRSDRAYVEMRISYL</sequence>